<dbReference type="SUPFAM" id="SSF103473">
    <property type="entry name" value="MFS general substrate transporter"/>
    <property type="match status" value="1"/>
</dbReference>
<dbReference type="PANTHER" id="PTHR42718:SF46">
    <property type="entry name" value="BLR6921 PROTEIN"/>
    <property type="match status" value="1"/>
</dbReference>
<feature type="transmembrane region" description="Helical" evidence="7">
    <location>
        <begin position="93"/>
        <end position="116"/>
    </location>
</feature>
<dbReference type="Gene3D" id="1.20.1720.10">
    <property type="entry name" value="Multidrug resistance protein D"/>
    <property type="match status" value="1"/>
</dbReference>
<sequence length="485" mass="52153">MGSGSTELKAEYQDKEQESGSKNRYIVLVLVLTGVLMAVLDGSVVSIALPTITEHFRVSIAESQMIMTAYLVTITSLLLIFGKVAERVGKARLFMLGLALFTSSSLACGISTSLEMLVLCRIFQATGGAMMFSISAAIIFLAFPKSEQGRAMGYIGSTVAIGSILGPTLGGFIVDLLGWSYIFLINVPIGIVQLLLSARYLRIEETRSKSLEVDWIGGLTLIALIVSMMTFLGQLSYGFAPTPPILLLALIFVLSFFGFIINESRQKSPLLDLSIFRYRMFVLPSISMILFFVANLMITVLGPFYFEGVRGYTASQVGLIFLIVPAITVFGAPLTGAVYDRHQFRYLAALGMSIMALSMIALGFLAMGVTTDIRQLLICFVFIGLGAAFFQSPNNTELMRALPVSKINIASSFTATIRNLGMALGVSLSGLLVSLQMAQAGYYGTISDAGPAILASSISRVMMIAGGLCIISAIVAIYRGSKIKQ</sequence>
<evidence type="ECO:0000256" key="4">
    <source>
        <dbReference type="ARBA" id="ARBA00022692"/>
    </source>
</evidence>
<reference evidence="9" key="1">
    <citation type="journal article" date="2015" name="Proc. Natl. Acad. Sci. U.S.A.">
        <title>Networks of energetic and metabolic interactions define dynamics in microbial communities.</title>
        <authorList>
            <person name="Embree M."/>
            <person name="Liu J.K."/>
            <person name="Al-Bassam M.M."/>
            <person name="Zengler K."/>
        </authorList>
    </citation>
    <scope>NUCLEOTIDE SEQUENCE</scope>
</reference>
<dbReference type="Pfam" id="PF07690">
    <property type="entry name" value="MFS_1"/>
    <property type="match status" value="1"/>
</dbReference>
<comment type="subcellular location">
    <subcellularLocation>
        <location evidence="1">Cell membrane</location>
        <topology evidence="1">Multi-pass membrane protein</topology>
    </subcellularLocation>
</comment>
<dbReference type="GO" id="GO:0005886">
    <property type="term" value="C:plasma membrane"/>
    <property type="evidence" value="ECO:0007669"/>
    <property type="project" value="UniProtKB-SubCell"/>
</dbReference>
<name>A0A0W8FCF9_9ZZZZ</name>
<feature type="transmembrane region" description="Helical" evidence="7">
    <location>
        <begin position="458"/>
        <end position="478"/>
    </location>
</feature>
<evidence type="ECO:0000256" key="7">
    <source>
        <dbReference type="SAM" id="Phobius"/>
    </source>
</evidence>
<feature type="transmembrane region" description="Helical" evidence="7">
    <location>
        <begin position="213"/>
        <end position="232"/>
    </location>
</feature>
<keyword evidence="5 7" id="KW-1133">Transmembrane helix</keyword>
<dbReference type="PANTHER" id="PTHR42718">
    <property type="entry name" value="MAJOR FACILITATOR SUPERFAMILY MULTIDRUG TRANSPORTER MFSC"/>
    <property type="match status" value="1"/>
</dbReference>
<dbReference type="Gene3D" id="1.20.1250.20">
    <property type="entry name" value="MFS general substrate transporter like domains"/>
    <property type="match status" value="1"/>
</dbReference>
<dbReference type="EMBL" id="LNQE01001374">
    <property type="protein sequence ID" value="KUG18568.1"/>
    <property type="molecule type" value="Genomic_DNA"/>
</dbReference>
<feature type="transmembrane region" description="Helical" evidence="7">
    <location>
        <begin position="122"/>
        <end position="142"/>
    </location>
</feature>
<evidence type="ECO:0000256" key="3">
    <source>
        <dbReference type="ARBA" id="ARBA00022475"/>
    </source>
</evidence>
<organism evidence="9">
    <name type="scientific">hydrocarbon metagenome</name>
    <dbReference type="NCBI Taxonomy" id="938273"/>
    <lineage>
        <taxon>unclassified sequences</taxon>
        <taxon>metagenomes</taxon>
        <taxon>ecological metagenomes</taxon>
    </lineage>
</organism>
<dbReference type="PRINTS" id="PR01036">
    <property type="entry name" value="TCRTETB"/>
</dbReference>
<evidence type="ECO:0000256" key="5">
    <source>
        <dbReference type="ARBA" id="ARBA00022989"/>
    </source>
</evidence>
<evidence type="ECO:0000313" key="9">
    <source>
        <dbReference type="EMBL" id="KUG18568.1"/>
    </source>
</evidence>
<keyword evidence="3" id="KW-1003">Cell membrane</keyword>
<feature type="transmembrane region" description="Helical" evidence="7">
    <location>
        <begin position="346"/>
        <end position="367"/>
    </location>
</feature>
<keyword evidence="4 7" id="KW-0812">Transmembrane</keyword>
<dbReference type="InterPro" id="IPR004638">
    <property type="entry name" value="EmrB-like"/>
</dbReference>
<evidence type="ECO:0000256" key="2">
    <source>
        <dbReference type="ARBA" id="ARBA00022448"/>
    </source>
</evidence>
<dbReference type="GO" id="GO:0022857">
    <property type="term" value="F:transmembrane transporter activity"/>
    <property type="evidence" value="ECO:0007669"/>
    <property type="project" value="InterPro"/>
</dbReference>
<evidence type="ECO:0000256" key="6">
    <source>
        <dbReference type="ARBA" id="ARBA00023136"/>
    </source>
</evidence>
<evidence type="ECO:0000256" key="1">
    <source>
        <dbReference type="ARBA" id="ARBA00004651"/>
    </source>
</evidence>
<proteinExistence type="predicted"/>
<feature type="transmembrane region" description="Helical" evidence="7">
    <location>
        <begin position="179"/>
        <end position="201"/>
    </location>
</feature>
<keyword evidence="6 7" id="KW-0472">Membrane</keyword>
<feature type="transmembrane region" description="Helical" evidence="7">
    <location>
        <begin position="154"/>
        <end position="173"/>
    </location>
</feature>
<feature type="transmembrane region" description="Helical" evidence="7">
    <location>
        <begin position="420"/>
        <end position="438"/>
    </location>
</feature>
<gene>
    <name evidence="9" type="ORF">ASZ90_011698</name>
</gene>
<keyword evidence="2" id="KW-0813">Transport</keyword>
<comment type="caution">
    <text evidence="9">The sequence shown here is derived from an EMBL/GenBank/DDBJ whole genome shotgun (WGS) entry which is preliminary data.</text>
</comment>
<dbReference type="InterPro" id="IPR011701">
    <property type="entry name" value="MFS"/>
</dbReference>
<feature type="transmembrane region" description="Helical" evidence="7">
    <location>
        <begin position="244"/>
        <end position="261"/>
    </location>
</feature>
<feature type="transmembrane region" description="Helical" evidence="7">
    <location>
        <begin position="64"/>
        <end position="81"/>
    </location>
</feature>
<feature type="transmembrane region" description="Helical" evidence="7">
    <location>
        <begin position="281"/>
        <end position="306"/>
    </location>
</feature>
<evidence type="ECO:0000259" key="8">
    <source>
        <dbReference type="PROSITE" id="PS50850"/>
    </source>
</evidence>
<dbReference type="PROSITE" id="PS50850">
    <property type="entry name" value="MFS"/>
    <property type="match status" value="1"/>
</dbReference>
<dbReference type="CDD" id="cd17321">
    <property type="entry name" value="MFS_MMR_MDR_like"/>
    <property type="match status" value="1"/>
</dbReference>
<feature type="transmembrane region" description="Helical" evidence="7">
    <location>
        <begin position="318"/>
        <end position="339"/>
    </location>
</feature>
<dbReference type="AlphaFoldDB" id="A0A0W8FCF9"/>
<dbReference type="NCBIfam" id="TIGR00711">
    <property type="entry name" value="efflux_EmrB"/>
    <property type="match status" value="1"/>
</dbReference>
<protein>
    <submittedName>
        <fullName evidence="9">Mdr-type permease</fullName>
    </submittedName>
</protein>
<feature type="transmembrane region" description="Helical" evidence="7">
    <location>
        <begin position="373"/>
        <end position="390"/>
    </location>
</feature>
<accession>A0A0W8FCF9</accession>
<feature type="domain" description="Major facilitator superfamily (MFS) profile" evidence="8">
    <location>
        <begin position="27"/>
        <end position="484"/>
    </location>
</feature>
<dbReference type="InterPro" id="IPR036259">
    <property type="entry name" value="MFS_trans_sf"/>
</dbReference>
<feature type="transmembrane region" description="Helical" evidence="7">
    <location>
        <begin position="25"/>
        <end position="52"/>
    </location>
</feature>
<dbReference type="InterPro" id="IPR020846">
    <property type="entry name" value="MFS_dom"/>
</dbReference>